<dbReference type="SUPFAM" id="SSF46689">
    <property type="entry name" value="Homeodomain-like"/>
    <property type="match status" value="1"/>
</dbReference>
<dbReference type="AlphaFoldDB" id="A0A423ERN9"/>
<evidence type="ECO:0000259" key="3">
    <source>
        <dbReference type="PROSITE" id="PS50977"/>
    </source>
</evidence>
<proteinExistence type="predicted"/>
<dbReference type="PANTHER" id="PTHR30055:SF241">
    <property type="entry name" value="TRANSCRIPTIONAL REGULATORY PROTEIN"/>
    <property type="match status" value="1"/>
</dbReference>
<protein>
    <recommendedName>
        <fullName evidence="3">HTH tetR-type domain-containing protein</fullName>
    </recommendedName>
</protein>
<dbReference type="PROSITE" id="PS50977">
    <property type="entry name" value="HTH_TETR_2"/>
    <property type="match status" value="1"/>
</dbReference>
<dbReference type="InterPro" id="IPR009057">
    <property type="entry name" value="Homeodomain-like_sf"/>
</dbReference>
<evidence type="ECO:0000256" key="1">
    <source>
        <dbReference type="ARBA" id="ARBA00023125"/>
    </source>
</evidence>
<sequence>MSQIMTRMTREQSRDLTQTKLREAALKEFAGSGFAGASIDRISEAAGFSRGAFYANYKDKHEMMLELMREMSESEVLRWRELIVAHSADREQFVASVAERFENFMQETPWALFSVEVQLQARRDPEFAVRHAQYMRFVTASIKDLVGMAFEHADQPVPADLDVLSHTFYSLSLGLYLSTDPACPKT</sequence>
<dbReference type="InterPro" id="IPR050109">
    <property type="entry name" value="HTH-type_TetR-like_transc_reg"/>
</dbReference>
<evidence type="ECO:0000256" key="2">
    <source>
        <dbReference type="PROSITE-ProRule" id="PRU00335"/>
    </source>
</evidence>
<dbReference type="Gene3D" id="1.10.357.10">
    <property type="entry name" value="Tetracycline Repressor, domain 2"/>
    <property type="match status" value="1"/>
</dbReference>
<dbReference type="SUPFAM" id="SSF48498">
    <property type="entry name" value="Tetracyclin repressor-like, C-terminal domain"/>
    <property type="match status" value="1"/>
</dbReference>
<dbReference type="Proteomes" id="UP000284656">
    <property type="component" value="Unassembled WGS sequence"/>
</dbReference>
<reference evidence="4 5" key="1">
    <citation type="submission" date="2016-10" db="EMBL/GenBank/DDBJ databases">
        <title>Comparative genome analysis of multiple Pseudomonas spp. focuses on biocontrol and plant growth promoting traits.</title>
        <authorList>
            <person name="Tao X.-Y."/>
            <person name="Taylor C.G."/>
        </authorList>
    </citation>
    <scope>NUCLEOTIDE SEQUENCE [LARGE SCALE GENOMIC DNA]</scope>
    <source>
        <strain evidence="4 5">29G9</strain>
    </source>
</reference>
<name>A0A423ERN9_9PSED</name>
<comment type="caution">
    <text evidence="4">The sequence shown here is derived from an EMBL/GenBank/DDBJ whole genome shotgun (WGS) entry which is preliminary data.</text>
</comment>
<feature type="non-terminal residue" evidence="4">
    <location>
        <position position="186"/>
    </location>
</feature>
<dbReference type="GO" id="GO:0003700">
    <property type="term" value="F:DNA-binding transcription factor activity"/>
    <property type="evidence" value="ECO:0007669"/>
    <property type="project" value="TreeGrafter"/>
</dbReference>
<feature type="DNA-binding region" description="H-T-H motif" evidence="2">
    <location>
        <begin position="38"/>
        <end position="57"/>
    </location>
</feature>
<dbReference type="PANTHER" id="PTHR30055">
    <property type="entry name" value="HTH-TYPE TRANSCRIPTIONAL REGULATOR RUTR"/>
    <property type="match status" value="1"/>
</dbReference>
<gene>
    <name evidence="4" type="ORF">BK648_24755</name>
</gene>
<feature type="domain" description="HTH tetR-type" evidence="3">
    <location>
        <begin position="15"/>
        <end position="75"/>
    </location>
</feature>
<organism evidence="4 5">
    <name type="scientific">Pseudomonas poae</name>
    <dbReference type="NCBI Taxonomy" id="200451"/>
    <lineage>
        <taxon>Bacteria</taxon>
        <taxon>Pseudomonadati</taxon>
        <taxon>Pseudomonadota</taxon>
        <taxon>Gammaproteobacteria</taxon>
        <taxon>Pseudomonadales</taxon>
        <taxon>Pseudomonadaceae</taxon>
        <taxon>Pseudomonas</taxon>
    </lineage>
</organism>
<evidence type="ECO:0000313" key="5">
    <source>
        <dbReference type="Proteomes" id="UP000284656"/>
    </source>
</evidence>
<accession>A0A423ERN9</accession>
<dbReference type="Pfam" id="PF00440">
    <property type="entry name" value="TetR_N"/>
    <property type="match status" value="1"/>
</dbReference>
<dbReference type="GO" id="GO:0000976">
    <property type="term" value="F:transcription cis-regulatory region binding"/>
    <property type="evidence" value="ECO:0007669"/>
    <property type="project" value="TreeGrafter"/>
</dbReference>
<evidence type="ECO:0000313" key="4">
    <source>
        <dbReference type="EMBL" id="ROM33971.1"/>
    </source>
</evidence>
<keyword evidence="1 2" id="KW-0238">DNA-binding</keyword>
<dbReference type="InterPro" id="IPR036271">
    <property type="entry name" value="Tet_transcr_reg_TetR-rel_C_sf"/>
</dbReference>
<dbReference type="EMBL" id="MOAY01000081">
    <property type="protein sequence ID" value="ROM33971.1"/>
    <property type="molecule type" value="Genomic_DNA"/>
</dbReference>
<dbReference type="InterPro" id="IPR001647">
    <property type="entry name" value="HTH_TetR"/>
</dbReference>